<dbReference type="InterPro" id="IPR018108">
    <property type="entry name" value="MCP_transmembrane"/>
</dbReference>
<keyword evidence="3 10" id="KW-0813">Transport</keyword>
<dbReference type="GO" id="GO:0000064">
    <property type="term" value="F:L-ornithine transmembrane transporter activity"/>
    <property type="evidence" value="ECO:0007669"/>
    <property type="project" value="TreeGrafter"/>
</dbReference>
<dbReference type="AlphaFoldDB" id="A0AAV2YMZ3"/>
<comment type="subcellular location">
    <subcellularLocation>
        <location evidence="1">Mitochondrion membrane</location>
        <topology evidence="1">Multi-pass membrane protein</topology>
    </subcellularLocation>
</comment>
<keyword evidence="7" id="KW-0496">Mitochondrion</keyword>
<dbReference type="InterPro" id="IPR002067">
    <property type="entry name" value="MCP"/>
</dbReference>
<sequence>MAPQWATSRSPRPPPPLSPWTKSVIAGSVAGMASVVVCHPFDTIRTRLQISPTRFRGFFHCAAQTIERESVRGLYKGFLPPFFSQAVYKSVIFTTSTKCREEWLPNCWWLQSYLTPSTTALASGAIAGGLNAVLVTPVELIRNRLQVQYERQRSSRAYRGTLHCLSTVVRQESVAALWQGLATTVLRDGLGVAFYFLGYDYAKQSLQARTDWNDSAVLLTAGAAGGISFWAIALPFDTVKSLIQVNGRNGEYTGLVRGVSSLIRDHGVSHLFRGWQAAFSRGIPGAAITFWAFDRTTKHLNSVE</sequence>
<dbReference type="PANTHER" id="PTHR45624">
    <property type="entry name" value="MITOCHONDRIAL BASIC AMINO ACIDS TRANSPORTER-RELATED"/>
    <property type="match status" value="1"/>
</dbReference>
<keyword evidence="12" id="KW-1185">Reference proteome</keyword>
<dbReference type="InterPro" id="IPR050567">
    <property type="entry name" value="Mitochondrial_Carrier"/>
</dbReference>
<reference evidence="11" key="2">
    <citation type="journal article" date="2023" name="Microbiol Resour">
        <title>Decontamination and Annotation of the Draft Genome Sequence of the Oomycete Lagenidium giganteum ARSEF 373.</title>
        <authorList>
            <person name="Morgan W.R."/>
            <person name="Tartar A."/>
        </authorList>
    </citation>
    <scope>NUCLEOTIDE SEQUENCE</scope>
    <source>
        <strain evidence="11">ARSEF 373</strain>
    </source>
</reference>
<evidence type="ECO:0000256" key="2">
    <source>
        <dbReference type="ARBA" id="ARBA00006375"/>
    </source>
</evidence>
<feature type="repeat" description="Solcar" evidence="9">
    <location>
        <begin position="18"/>
        <end position="102"/>
    </location>
</feature>
<evidence type="ECO:0000313" key="11">
    <source>
        <dbReference type="EMBL" id="DAZ94474.1"/>
    </source>
</evidence>
<accession>A0AAV2YMZ3</accession>
<keyword evidence="8 9" id="KW-0472">Membrane</keyword>
<dbReference type="Proteomes" id="UP001146120">
    <property type="component" value="Unassembled WGS sequence"/>
</dbReference>
<dbReference type="GO" id="GO:1990575">
    <property type="term" value="P:mitochondrial L-ornithine transmembrane transport"/>
    <property type="evidence" value="ECO:0007669"/>
    <property type="project" value="TreeGrafter"/>
</dbReference>
<dbReference type="Gene3D" id="1.50.40.10">
    <property type="entry name" value="Mitochondrial carrier domain"/>
    <property type="match status" value="2"/>
</dbReference>
<proteinExistence type="inferred from homology"/>
<feature type="repeat" description="Solcar" evidence="9">
    <location>
        <begin position="213"/>
        <end position="299"/>
    </location>
</feature>
<evidence type="ECO:0000256" key="3">
    <source>
        <dbReference type="ARBA" id="ARBA00022448"/>
    </source>
</evidence>
<dbReference type="InterPro" id="IPR023395">
    <property type="entry name" value="MCP_dom_sf"/>
</dbReference>
<dbReference type="GO" id="GO:0031966">
    <property type="term" value="C:mitochondrial membrane"/>
    <property type="evidence" value="ECO:0007669"/>
    <property type="project" value="UniProtKB-SubCell"/>
</dbReference>
<name>A0AAV2YMZ3_9STRA</name>
<dbReference type="EMBL" id="DAKRPA010000249">
    <property type="protein sequence ID" value="DAZ94474.1"/>
    <property type="molecule type" value="Genomic_DNA"/>
</dbReference>
<gene>
    <name evidence="11" type="ORF">N0F65_003510</name>
</gene>
<dbReference type="PROSITE" id="PS50920">
    <property type="entry name" value="SOLCAR"/>
    <property type="match status" value="3"/>
</dbReference>
<evidence type="ECO:0000256" key="8">
    <source>
        <dbReference type="ARBA" id="ARBA00023136"/>
    </source>
</evidence>
<comment type="caution">
    <text evidence="11">The sequence shown here is derived from an EMBL/GenBank/DDBJ whole genome shotgun (WGS) entry which is preliminary data.</text>
</comment>
<dbReference type="PANTHER" id="PTHR45624:SF18">
    <property type="entry name" value="MITOCHONDRIAL SUBSTRATE CARRIER FAMILY PROTEIN D"/>
    <property type="match status" value="1"/>
</dbReference>
<comment type="similarity">
    <text evidence="2 10">Belongs to the mitochondrial carrier (TC 2.A.29) family.</text>
</comment>
<organism evidence="11 12">
    <name type="scientific">Lagenidium giganteum</name>
    <dbReference type="NCBI Taxonomy" id="4803"/>
    <lineage>
        <taxon>Eukaryota</taxon>
        <taxon>Sar</taxon>
        <taxon>Stramenopiles</taxon>
        <taxon>Oomycota</taxon>
        <taxon>Peronosporomycetes</taxon>
        <taxon>Pythiales</taxon>
        <taxon>Pythiaceae</taxon>
    </lineage>
</organism>
<dbReference type="PRINTS" id="PR00926">
    <property type="entry name" value="MITOCARRIER"/>
</dbReference>
<protein>
    <recommendedName>
        <fullName evidence="13">Mitochondrial carrier protein</fullName>
    </recommendedName>
</protein>
<feature type="repeat" description="Solcar" evidence="9">
    <location>
        <begin position="115"/>
        <end position="205"/>
    </location>
</feature>
<evidence type="ECO:0000256" key="9">
    <source>
        <dbReference type="PROSITE-ProRule" id="PRU00282"/>
    </source>
</evidence>
<keyword evidence="6" id="KW-1133">Transmembrane helix</keyword>
<evidence type="ECO:0008006" key="13">
    <source>
        <dbReference type="Google" id="ProtNLM"/>
    </source>
</evidence>
<keyword evidence="4 9" id="KW-0812">Transmembrane</keyword>
<evidence type="ECO:0000256" key="6">
    <source>
        <dbReference type="ARBA" id="ARBA00022989"/>
    </source>
</evidence>
<evidence type="ECO:0000256" key="7">
    <source>
        <dbReference type="ARBA" id="ARBA00023128"/>
    </source>
</evidence>
<dbReference type="Pfam" id="PF00153">
    <property type="entry name" value="Mito_carr"/>
    <property type="match status" value="3"/>
</dbReference>
<evidence type="ECO:0000313" key="12">
    <source>
        <dbReference type="Proteomes" id="UP001146120"/>
    </source>
</evidence>
<evidence type="ECO:0000256" key="4">
    <source>
        <dbReference type="ARBA" id="ARBA00022692"/>
    </source>
</evidence>
<keyword evidence="5" id="KW-0677">Repeat</keyword>
<evidence type="ECO:0000256" key="1">
    <source>
        <dbReference type="ARBA" id="ARBA00004225"/>
    </source>
</evidence>
<dbReference type="SUPFAM" id="SSF103506">
    <property type="entry name" value="Mitochondrial carrier"/>
    <property type="match status" value="1"/>
</dbReference>
<reference evidence="11" key="1">
    <citation type="submission" date="2022-11" db="EMBL/GenBank/DDBJ databases">
        <authorList>
            <person name="Morgan W.R."/>
            <person name="Tartar A."/>
        </authorList>
    </citation>
    <scope>NUCLEOTIDE SEQUENCE</scope>
    <source>
        <strain evidence="11">ARSEF 373</strain>
    </source>
</reference>
<evidence type="ECO:0000256" key="5">
    <source>
        <dbReference type="ARBA" id="ARBA00022737"/>
    </source>
</evidence>
<evidence type="ECO:0000256" key="10">
    <source>
        <dbReference type="RuleBase" id="RU000488"/>
    </source>
</evidence>